<proteinExistence type="predicted"/>
<protein>
    <submittedName>
        <fullName evidence="2">Uncharacterized protein</fullName>
    </submittedName>
</protein>
<keyword evidence="3" id="KW-1185">Reference proteome</keyword>
<dbReference type="Proteomes" id="UP000827092">
    <property type="component" value="Unassembled WGS sequence"/>
</dbReference>
<comment type="caution">
    <text evidence="2">The sequence shown here is derived from an EMBL/GenBank/DDBJ whole genome shotgun (WGS) entry which is preliminary data.</text>
</comment>
<feature type="chain" id="PRO_5043708981" evidence="1">
    <location>
        <begin position="22"/>
        <end position="83"/>
    </location>
</feature>
<organism evidence="2 3">
    <name type="scientific">Oedothorax gibbosus</name>
    <dbReference type="NCBI Taxonomy" id="931172"/>
    <lineage>
        <taxon>Eukaryota</taxon>
        <taxon>Metazoa</taxon>
        <taxon>Ecdysozoa</taxon>
        <taxon>Arthropoda</taxon>
        <taxon>Chelicerata</taxon>
        <taxon>Arachnida</taxon>
        <taxon>Araneae</taxon>
        <taxon>Araneomorphae</taxon>
        <taxon>Entelegynae</taxon>
        <taxon>Araneoidea</taxon>
        <taxon>Linyphiidae</taxon>
        <taxon>Erigoninae</taxon>
        <taxon>Oedothorax</taxon>
    </lineage>
</organism>
<reference evidence="2 3" key="1">
    <citation type="journal article" date="2022" name="Nat. Ecol. Evol.">
        <title>A masculinizing supergene underlies an exaggerated male reproductive morph in a spider.</title>
        <authorList>
            <person name="Hendrickx F."/>
            <person name="De Corte Z."/>
            <person name="Sonet G."/>
            <person name="Van Belleghem S.M."/>
            <person name="Kostlbacher S."/>
            <person name="Vangestel C."/>
        </authorList>
    </citation>
    <scope>NUCLEOTIDE SEQUENCE [LARGE SCALE GENOMIC DNA]</scope>
    <source>
        <strain evidence="2">W744_W776</strain>
    </source>
</reference>
<accession>A0AAV6UL92</accession>
<dbReference type="EMBL" id="JAFNEN010000349">
    <property type="protein sequence ID" value="KAG8184992.1"/>
    <property type="molecule type" value="Genomic_DNA"/>
</dbReference>
<dbReference type="AlphaFoldDB" id="A0AAV6UL92"/>
<evidence type="ECO:0000256" key="1">
    <source>
        <dbReference type="SAM" id="SignalP"/>
    </source>
</evidence>
<keyword evidence="1" id="KW-0732">Signal</keyword>
<name>A0AAV6UL92_9ARAC</name>
<evidence type="ECO:0000313" key="3">
    <source>
        <dbReference type="Proteomes" id="UP000827092"/>
    </source>
</evidence>
<sequence length="83" mass="9475">MFTKGSFVLLVAVCCVWMVTCNHHDQIPEPSFLSALASRVLETEPREIREFRTSCIREPGCRWKCPSADQCLCVCGRNKKKRA</sequence>
<gene>
    <name evidence="2" type="ORF">JTE90_017020</name>
</gene>
<evidence type="ECO:0000313" key="2">
    <source>
        <dbReference type="EMBL" id="KAG8184992.1"/>
    </source>
</evidence>
<feature type="signal peptide" evidence="1">
    <location>
        <begin position="1"/>
        <end position="21"/>
    </location>
</feature>